<dbReference type="InterPro" id="IPR050483">
    <property type="entry name" value="CoA-transferase_III_domain"/>
</dbReference>
<organism evidence="2 3">
    <name type="scientific">Bradyrhizobium canariense</name>
    <dbReference type="NCBI Taxonomy" id="255045"/>
    <lineage>
        <taxon>Bacteria</taxon>
        <taxon>Pseudomonadati</taxon>
        <taxon>Pseudomonadota</taxon>
        <taxon>Alphaproteobacteria</taxon>
        <taxon>Hyphomicrobiales</taxon>
        <taxon>Nitrobacteraceae</taxon>
        <taxon>Bradyrhizobium</taxon>
    </lineage>
</organism>
<keyword evidence="1 2" id="KW-0808">Transferase</keyword>
<dbReference type="InterPro" id="IPR044855">
    <property type="entry name" value="CoA-Trfase_III_dom3_sf"/>
</dbReference>
<comment type="caution">
    <text evidence="2">The sequence shown here is derived from an EMBL/GenBank/DDBJ whole genome shotgun (WGS) entry which is preliminary data.</text>
</comment>
<dbReference type="OrthoDB" id="9806585at2"/>
<gene>
    <name evidence="2" type="ORF">BSZ18_36440</name>
</gene>
<name>A0A1X3G9B8_9BRAD</name>
<dbReference type="AlphaFoldDB" id="A0A1X3G9B8"/>
<dbReference type="Proteomes" id="UP000193553">
    <property type="component" value="Unassembled WGS sequence"/>
</dbReference>
<dbReference type="PANTHER" id="PTHR48207:SF4">
    <property type="entry name" value="BLL6097 PROTEIN"/>
    <property type="match status" value="1"/>
</dbReference>
<evidence type="ECO:0000256" key="1">
    <source>
        <dbReference type="ARBA" id="ARBA00022679"/>
    </source>
</evidence>
<evidence type="ECO:0000313" key="2">
    <source>
        <dbReference type="EMBL" id="OSJ02308.1"/>
    </source>
</evidence>
<dbReference type="InterPro" id="IPR023606">
    <property type="entry name" value="CoA-Trfase_III_dom_1_sf"/>
</dbReference>
<evidence type="ECO:0000313" key="3">
    <source>
        <dbReference type="Proteomes" id="UP000193553"/>
    </source>
</evidence>
<reference evidence="2 3" key="1">
    <citation type="submission" date="2017-03" db="EMBL/GenBank/DDBJ databases">
        <title>Whole genome sequences of fourteen strains of Bradyrhizobium canariense and one strain of Bradyrhizobium japonicum isolated from Lupinus (Papilionoideae: Genisteae) species in Algeria.</title>
        <authorList>
            <person name="Crovadore J."/>
            <person name="Chekireb D."/>
            <person name="Brachmann A."/>
            <person name="Chablais R."/>
            <person name="Cochard B."/>
            <person name="Lefort F."/>
        </authorList>
    </citation>
    <scope>NUCLEOTIDE SEQUENCE [LARGE SCALE GENOMIC DNA]</scope>
    <source>
        <strain evidence="2 3">UBMA195</strain>
    </source>
</reference>
<protein>
    <submittedName>
        <fullName evidence="2">CoA transferase</fullName>
    </submittedName>
</protein>
<dbReference type="PANTHER" id="PTHR48207">
    <property type="entry name" value="SUCCINATE--HYDROXYMETHYLGLUTARATE COA-TRANSFERASE"/>
    <property type="match status" value="1"/>
</dbReference>
<dbReference type="RefSeq" id="WP_085362166.1">
    <property type="nucleotide sequence ID" value="NZ_NAFD01000194.1"/>
</dbReference>
<dbReference type="STRING" id="255045.SAMN05444158_1924"/>
<dbReference type="Pfam" id="PF02515">
    <property type="entry name" value="CoA_transf_3"/>
    <property type="match status" value="1"/>
</dbReference>
<dbReference type="Gene3D" id="3.30.1540.10">
    <property type="entry name" value="formyl-coa transferase, domain 3"/>
    <property type="match status" value="1"/>
</dbReference>
<dbReference type="Gene3D" id="3.40.50.10540">
    <property type="entry name" value="Crotonobetainyl-coa:carnitine coa-transferase, domain 1"/>
    <property type="match status" value="1"/>
</dbReference>
<dbReference type="GO" id="GO:0008410">
    <property type="term" value="F:CoA-transferase activity"/>
    <property type="evidence" value="ECO:0007669"/>
    <property type="project" value="TreeGrafter"/>
</dbReference>
<dbReference type="SUPFAM" id="SSF89796">
    <property type="entry name" value="CoA-transferase family III (CaiB/BaiF)"/>
    <property type="match status" value="1"/>
</dbReference>
<proteinExistence type="predicted"/>
<sequence length="407" mass="44689">MGPLKGIKVVDMTTVLMGPYATQMLGDYGADVIKVESLDGDVTRLIGPMRHAGMGPVFLNTNRSKRSICLDLKKPAGREAVLRLLKDADVLVYNVRPQAMARLQLGYDVVAKINPRLVYAGVFGFGQDGPYAAKPAYDDLIQGATALPALMAQTGDGVPRYVPNALVDRIVGLTAVGAICASLVHRDRTGRGQRVDIPMFETMAGFVMGDHMGGLTYEPPLDKGGYARHLSRDRRPYKTSDGYLSVIVYNDKQWENFFKATGRDDLRADAMFATFAGRAANIDVVYAELARIFETRSTAEWIDLLTKADVPVMPMHDLASMLHDEHLEATGFFPVVNHPTEGPIRSMRVTATWSETEAEPVRLAPQLNEHGAEILREIGYSADEIDAMVRDGVTRSPPRNDDALVRP</sequence>
<dbReference type="InterPro" id="IPR003673">
    <property type="entry name" value="CoA-Trfase_fam_III"/>
</dbReference>
<dbReference type="EMBL" id="NAFI01000189">
    <property type="protein sequence ID" value="OSJ02308.1"/>
    <property type="molecule type" value="Genomic_DNA"/>
</dbReference>
<accession>A0A1X3G9B8</accession>